<gene>
    <name evidence="1" type="ordered locus">S70_18010</name>
</gene>
<dbReference type="RefSeq" id="WP_014658038.1">
    <property type="nucleotide sequence ID" value="NC_017731.1"/>
</dbReference>
<dbReference type="PANTHER" id="PTHR38567">
    <property type="entry name" value="DUF4291 DOMAIN-CONTAINING PROTEIN"/>
    <property type="match status" value="1"/>
</dbReference>
<dbReference type="AlphaFoldDB" id="A0A140NRY9"/>
<dbReference type="Pfam" id="PF14124">
    <property type="entry name" value="DUF4291"/>
    <property type="match status" value="1"/>
</dbReference>
<dbReference type="PANTHER" id="PTHR38567:SF1">
    <property type="entry name" value="DUF4291 DOMAIN-CONTAINING PROTEIN"/>
    <property type="match status" value="1"/>
</dbReference>
<name>A0A140NRY9_PROSM</name>
<proteinExistence type="predicted"/>
<dbReference type="KEGG" id="psi:S70_18010"/>
<accession>A0A140NRY9</accession>
<dbReference type="PATRIC" id="fig|1157951.4.peg.3610"/>
<reference evidence="2" key="2">
    <citation type="submission" date="2012-04" db="EMBL/GenBank/DDBJ databases">
        <title>Complete genome sequence of Providencia stuartii clinical isolate MRSN 2154.</title>
        <authorList>
            <person name="Clifford R.J."/>
            <person name="Hang J."/>
            <person name="Riley M.C."/>
            <person name="Onmus-Leone F."/>
            <person name="Kuschner R.A."/>
            <person name="Lesho E.P."/>
            <person name="Waterman P.E."/>
        </authorList>
    </citation>
    <scope>NUCLEOTIDE SEQUENCE [LARGE SCALE GENOMIC DNA]</scope>
    <source>
        <strain evidence="2">MRSN 2154</strain>
    </source>
</reference>
<dbReference type="InterPro" id="IPR025633">
    <property type="entry name" value="DUF4291"/>
</dbReference>
<organism evidence="1 2">
    <name type="scientific">Providencia stuartii (strain MRSN 2154)</name>
    <dbReference type="NCBI Taxonomy" id="1157951"/>
    <lineage>
        <taxon>Bacteria</taxon>
        <taxon>Pseudomonadati</taxon>
        <taxon>Pseudomonadota</taxon>
        <taxon>Gammaproteobacteria</taxon>
        <taxon>Enterobacterales</taxon>
        <taxon>Morganellaceae</taxon>
        <taxon>Providencia</taxon>
    </lineage>
</organism>
<evidence type="ECO:0000313" key="2">
    <source>
        <dbReference type="Proteomes" id="UP000005012"/>
    </source>
</evidence>
<evidence type="ECO:0000313" key="1">
    <source>
        <dbReference type="EMBL" id="AFH95410.1"/>
    </source>
</evidence>
<reference evidence="1 2" key="1">
    <citation type="journal article" date="2012" name="J. Bacteriol.">
        <title>Complete Genome Sequence of Providencia stuartii Clinical Isolate MRSN 2154.</title>
        <authorList>
            <person name="Clifford R.J."/>
            <person name="Hang J."/>
            <person name="Riley M.C."/>
            <person name="Onmus-Leone F."/>
            <person name="Kuschner R.A."/>
            <person name="Lesho E.P."/>
            <person name="Waterman P.E."/>
        </authorList>
    </citation>
    <scope>NUCLEOTIDE SEQUENCE [LARGE SCALE GENOMIC DNA]</scope>
    <source>
        <strain evidence="1 2">MRSN 2154</strain>
    </source>
</reference>
<evidence type="ECO:0008006" key="3">
    <source>
        <dbReference type="Google" id="ProtNLM"/>
    </source>
</evidence>
<dbReference type="EMBL" id="CP003488">
    <property type="protein sequence ID" value="AFH95410.1"/>
    <property type="molecule type" value="Genomic_DNA"/>
</dbReference>
<dbReference type="HOGENOM" id="CLU_082565_1_1_6"/>
<protein>
    <recommendedName>
        <fullName evidence="3">DUF4291 domain-containing protein</fullName>
    </recommendedName>
</protein>
<dbReference type="Proteomes" id="UP000005012">
    <property type="component" value="Chromosome"/>
</dbReference>
<dbReference type="GeneID" id="93519871"/>
<sequence length="127" mass="15002">MLAYEKHAIKAFYTEQYVRVYQAYSKTIANSTTENNTFVSPPFSMTRMTWIKPSFLWMMYRSGWGMKDLGQKCILAIDISHDGFKEILHQGIISHYDESLHSSKEEWKYNVQQSDVVIQWDPECDIF</sequence>